<dbReference type="AlphaFoldDB" id="A0AAD2CMT5"/>
<dbReference type="EMBL" id="CAKOGP040000802">
    <property type="protein sequence ID" value="CAJ1939494.1"/>
    <property type="molecule type" value="Genomic_DNA"/>
</dbReference>
<dbReference type="GO" id="GO:0016020">
    <property type="term" value="C:membrane"/>
    <property type="evidence" value="ECO:0007669"/>
    <property type="project" value="InterPro"/>
</dbReference>
<dbReference type="Proteomes" id="UP001295423">
    <property type="component" value="Unassembled WGS sequence"/>
</dbReference>
<keyword evidence="2" id="KW-1133">Transmembrane helix</keyword>
<feature type="domain" description="EamA" evidence="3">
    <location>
        <begin position="102"/>
        <end position="203"/>
    </location>
</feature>
<feature type="transmembrane region" description="Helical" evidence="2">
    <location>
        <begin position="253"/>
        <end position="273"/>
    </location>
</feature>
<evidence type="ECO:0000313" key="5">
    <source>
        <dbReference type="Proteomes" id="UP001295423"/>
    </source>
</evidence>
<evidence type="ECO:0000256" key="2">
    <source>
        <dbReference type="SAM" id="Phobius"/>
    </source>
</evidence>
<reference evidence="4" key="1">
    <citation type="submission" date="2023-08" db="EMBL/GenBank/DDBJ databases">
        <authorList>
            <person name="Audoor S."/>
            <person name="Bilcke G."/>
        </authorList>
    </citation>
    <scope>NUCLEOTIDE SEQUENCE</scope>
</reference>
<protein>
    <recommendedName>
        <fullName evidence="3">EamA domain-containing protein</fullName>
    </recommendedName>
</protein>
<dbReference type="Pfam" id="PF00892">
    <property type="entry name" value="EamA"/>
    <property type="match status" value="1"/>
</dbReference>
<accession>A0AAD2CMT5</accession>
<feature type="compositionally biased region" description="Polar residues" evidence="1">
    <location>
        <begin position="1"/>
        <end position="28"/>
    </location>
</feature>
<feature type="region of interest" description="Disordered" evidence="1">
    <location>
        <begin position="402"/>
        <end position="425"/>
    </location>
</feature>
<keyword evidence="2" id="KW-0472">Membrane</keyword>
<sequence>MKRPISSRTGSASNPSSQTTSMDNMNILSNNNASTPAASAASAASRNKTAEKKASLTITKKRMSSQSIIYANAIGYILSGCFQPILMTVCKDAGLGHPVAQVYMFFYSFGPALVIIPLLWKGVEKWPVRWTPMYKAAGIALFDVVATCINYVGASHAGPTIFAIVYSSVTIWTAIYSRWILNRVLNRSQWMAILLVFCGLGLTATESLQLGPSVLKGLIMVTFGSAMHAFTYVGSEIVMNFGPNESLTVSQNCAIQSAVGCFVFLIWQLVYTLPNYNGVLGQPMQQAGTTPWMALFILSCFGFANLVHSLTFFYTLSHFPGGATSAGVMKGLQAVLVFGVTHLCFCGKTGGDEMCFSSSKWLSLITVCGGVFAYGRATQQEHNGTKVSGNKQVGSNHIRRRSLKHKGSDTYEPANGVDQVGLGTA</sequence>
<keyword evidence="5" id="KW-1185">Reference proteome</keyword>
<dbReference type="PANTHER" id="PTHR13146">
    <property type="match status" value="1"/>
</dbReference>
<evidence type="ECO:0000313" key="4">
    <source>
        <dbReference type="EMBL" id="CAJ1939494.1"/>
    </source>
</evidence>
<feature type="transmembrane region" description="Helical" evidence="2">
    <location>
        <begin position="99"/>
        <end position="120"/>
    </location>
</feature>
<feature type="transmembrane region" description="Helical" evidence="2">
    <location>
        <begin position="293"/>
        <end position="316"/>
    </location>
</feature>
<evidence type="ECO:0000256" key="1">
    <source>
        <dbReference type="SAM" id="MobiDB-lite"/>
    </source>
</evidence>
<dbReference type="SUPFAM" id="SSF103481">
    <property type="entry name" value="Multidrug resistance efflux transporter EmrE"/>
    <property type="match status" value="1"/>
</dbReference>
<dbReference type="InterPro" id="IPR037185">
    <property type="entry name" value="EmrE-like"/>
</dbReference>
<organism evidence="4 5">
    <name type="scientific">Cylindrotheca closterium</name>
    <dbReference type="NCBI Taxonomy" id="2856"/>
    <lineage>
        <taxon>Eukaryota</taxon>
        <taxon>Sar</taxon>
        <taxon>Stramenopiles</taxon>
        <taxon>Ochrophyta</taxon>
        <taxon>Bacillariophyta</taxon>
        <taxon>Bacillariophyceae</taxon>
        <taxon>Bacillariophycidae</taxon>
        <taxon>Bacillariales</taxon>
        <taxon>Bacillariaceae</taxon>
        <taxon>Cylindrotheca</taxon>
    </lineage>
</organism>
<evidence type="ECO:0000259" key="3">
    <source>
        <dbReference type="Pfam" id="PF00892"/>
    </source>
</evidence>
<feature type="transmembrane region" description="Helical" evidence="2">
    <location>
        <begin position="190"/>
        <end position="208"/>
    </location>
</feature>
<comment type="caution">
    <text evidence="4">The sequence shown here is derived from an EMBL/GenBank/DDBJ whole genome shotgun (WGS) entry which is preliminary data.</text>
</comment>
<dbReference type="PANTHER" id="PTHR13146:SF1">
    <property type="entry name" value="SUGAR PHOSPHATE TRANSPORTER DOMAIN-CONTAINING PROTEIN"/>
    <property type="match status" value="1"/>
</dbReference>
<keyword evidence="2" id="KW-0812">Transmembrane</keyword>
<feature type="transmembrane region" description="Helical" evidence="2">
    <location>
        <begin position="132"/>
        <end position="154"/>
    </location>
</feature>
<dbReference type="InterPro" id="IPR000620">
    <property type="entry name" value="EamA_dom"/>
</dbReference>
<feature type="transmembrane region" description="Helical" evidence="2">
    <location>
        <begin position="160"/>
        <end position="181"/>
    </location>
</feature>
<proteinExistence type="predicted"/>
<gene>
    <name evidence="4" type="ORF">CYCCA115_LOCUS6613</name>
</gene>
<name>A0AAD2CMT5_9STRA</name>
<feature type="transmembrane region" description="Helical" evidence="2">
    <location>
        <begin position="214"/>
        <end position="233"/>
    </location>
</feature>
<feature type="transmembrane region" description="Helical" evidence="2">
    <location>
        <begin position="68"/>
        <end position="87"/>
    </location>
</feature>
<feature type="region of interest" description="Disordered" evidence="1">
    <location>
        <begin position="1"/>
        <end position="32"/>
    </location>
</feature>